<feature type="domain" description="RRM" evidence="5">
    <location>
        <begin position="289"/>
        <end position="374"/>
    </location>
</feature>
<feature type="compositionally biased region" description="Gly residues" evidence="4">
    <location>
        <begin position="109"/>
        <end position="119"/>
    </location>
</feature>
<sequence length="560" mass="60711">MSTAAQTTAGRRYADADPHELQQQQGDGPVVDAGSSGGGTGHGDLEEDHNDPNHDSDGKAKEDEGEQPHDKDQETHHRLVDYSSGHGDDGDDGNGDDGDDDDGFMSRTRGGGVDGGGEPKGPPQACLFVASLSPDTSEDALHELFATHGEVLKIKLMKDRSSRPYAFVQYSSTEEANNALLLTNNVALDGRRLRVEKAKVNRTLFIAKMNRSLTNVKLREAVECYGPVEIVTVIKNHQTQKSKGCGFVKFVFREDAMAAYLGLKNQFRKWVVEWATSSNDPDVLGVDKYNVFVGGLNPLLVTKAALEERFGAYGQVDAVTLINRDEAQENSMALPRNAFAFVRFRHASSSASAIEHENGAEWLERRIRVQYCESLEMKNKRRTQKYFSSLATGGNPYLPGPGPYYATSFPYPVPMMMGGMPVYMGGSGGAVASPQRYHGGGGGGGRYGYGGGGGGAGQQSPSAEVMAPNYYPAGRRASSSAGFAPYGAYPQGQPMAMPLGYSPSWMYDTAQSPHTLDEQGFDVDEWQQQQMASGDPTMYQQQQELGEEEAEQQQAYIVEG</sequence>
<keyword evidence="2" id="KW-0539">Nucleus</keyword>
<dbReference type="STRING" id="1257118.L8H3Y6"/>
<dbReference type="VEuPathDB" id="AmoebaDB:ACA1_335940"/>
<dbReference type="GO" id="GO:0003729">
    <property type="term" value="F:mRNA binding"/>
    <property type="evidence" value="ECO:0007669"/>
    <property type="project" value="TreeGrafter"/>
</dbReference>
<dbReference type="GeneID" id="14919936"/>
<dbReference type="KEGG" id="acan:ACA1_335940"/>
<organism evidence="6 7">
    <name type="scientific">Acanthamoeba castellanii (strain ATCC 30010 / Neff)</name>
    <dbReference type="NCBI Taxonomy" id="1257118"/>
    <lineage>
        <taxon>Eukaryota</taxon>
        <taxon>Amoebozoa</taxon>
        <taxon>Discosea</taxon>
        <taxon>Longamoebia</taxon>
        <taxon>Centramoebida</taxon>
        <taxon>Acanthamoebidae</taxon>
        <taxon>Acanthamoeba</taxon>
    </lineage>
</organism>
<evidence type="ECO:0000313" key="7">
    <source>
        <dbReference type="Proteomes" id="UP000011083"/>
    </source>
</evidence>
<feature type="domain" description="RRM" evidence="5">
    <location>
        <begin position="125"/>
        <end position="200"/>
    </location>
</feature>
<dbReference type="InterPro" id="IPR051183">
    <property type="entry name" value="U1_U11-U12_snRNP_70-35kDa"/>
</dbReference>
<dbReference type="PANTHER" id="PTHR13952:SF6">
    <property type="entry name" value="U11_U12 SMALL NUCLEAR RIBONUCLEOPROTEIN 35 KDA PROTEIN"/>
    <property type="match status" value="1"/>
</dbReference>
<dbReference type="SUPFAM" id="SSF54928">
    <property type="entry name" value="RNA-binding domain, RBD"/>
    <property type="match status" value="2"/>
</dbReference>
<dbReference type="OrthoDB" id="410044at2759"/>
<feature type="region of interest" description="Disordered" evidence="4">
    <location>
        <begin position="1"/>
        <end position="125"/>
    </location>
</feature>
<keyword evidence="7" id="KW-1185">Reference proteome</keyword>
<feature type="compositionally biased region" description="Basic and acidic residues" evidence="4">
    <location>
        <begin position="50"/>
        <end position="80"/>
    </location>
</feature>
<keyword evidence="3" id="KW-0694">RNA-binding</keyword>
<feature type="domain" description="RRM" evidence="5">
    <location>
        <begin position="202"/>
        <end position="277"/>
    </location>
</feature>
<dbReference type="GO" id="GO:0000398">
    <property type="term" value="P:mRNA splicing, via spliceosome"/>
    <property type="evidence" value="ECO:0007669"/>
    <property type="project" value="TreeGrafter"/>
</dbReference>
<feature type="region of interest" description="Disordered" evidence="4">
    <location>
        <begin position="530"/>
        <end position="560"/>
    </location>
</feature>
<evidence type="ECO:0000313" key="6">
    <source>
        <dbReference type="EMBL" id="ELR19131.1"/>
    </source>
</evidence>
<protein>
    <submittedName>
        <fullName evidence="6">RNA recognition motif domain containing protein</fullName>
    </submittedName>
</protein>
<name>L8H3Y6_ACACF</name>
<dbReference type="InterPro" id="IPR000504">
    <property type="entry name" value="RRM_dom"/>
</dbReference>
<feature type="compositionally biased region" description="Acidic residues" evidence="4">
    <location>
        <begin position="89"/>
        <end position="103"/>
    </location>
</feature>
<comment type="subcellular location">
    <subcellularLocation>
        <location evidence="1">Nucleus</location>
    </subcellularLocation>
</comment>
<evidence type="ECO:0000256" key="2">
    <source>
        <dbReference type="ARBA" id="ARBA00023242"/>
    </source>
</evidence>
<dbReference type="PROSITE" id="PS50102">
    <property type="entry name" value="RRM"/>
    <property type="match status" value="3"/>
</dbReference>
<dbReference type="CDD" id="cd12453">
    <property type="entry name" value="RRM1_RIM4_like"/>
    <property type="match status" value="1"/>
</dbReference>
<dbReference type="InterPro" id="IPR034352">
    <property type="entry name" value="Rim4_RRM1"/>
</dbReference>
<evidence type="ECO:0000256" key="3">
    <source>
        <dbReference type="PROSITE-ProRule" id="PRU00176"/>
    </source>
</evidence>
<evidence type="ECO:0000256" key="4">
    <source>
        <dbReference type="SAM" id="MobiDB-lite"/>
    </source>
</evidence>
<dbReference type="Gene3D" id="3.30.70.330">
    <property type="match status" value="3"/>
</dbReference>
<evidence type="ECO:0000259" key="5">
    <source>
        <dbReference type="PROSITE" id="PS50102"/>
    </source>
</evidence>
<dbReference type="PANTHER" id="PTHR13952">
    <property type="entry name" value="U1 SMALL NUCLEAR RIBONUCLEOPROTEIN 70 KD"/>
    <property type="match status" value="1"/>
</dbReference>
<dbReference type="InterPro" id="IPR035979">
    <property type="entry name" value="RBD_domain_sf"/>
</dbReference>
<accession>L8H3Y6</accession>
<proteinExistence type="predicted"/>
<dbReference type="EMBL" id="KB007936">
    <property type="protein sequence ID" value="ELR19131.1"/>
    <property type="molecule type" value="Genomic_DNA"/>
</dbReference>
<dbReference type="InterPro" id="IPR012677">
    <property type="entry name" value="Nucleotide-bd_a/b_plait_sf"/>
</dbReference>
<gene>
    <name evidence="6" type="ORF">ACA1_335940</name>
</gene>
<dbReference type="Proteomes" id="UP000011083">
    <property type="component" value="Unassembled WGS sequence"/>
</dbReference>
<evidence type="ECO:0000256" key="1">
    <source>
        <dbReference type="ARBA" id="ARBA00004123"/>
    </source>
</evidence>
<dbReference type="SMART" id="SM00360">
    <property type="entry name" value="RRM"/>
    <property type="match status" value="3"/>
</dbReference>
<dbReference type="RefSeq" id="XP_004341202.1">
    <property type="nucleotide sequence ID" value="XM_004341154.1"/>
</dbReference>
<dbReference type="AlphaFoldDB" id="L8H3Y6"/>
<dbReference type="GO" id="GO:0017069">
    <property type="term" value="F:snRNA binding"/>
    <property type="evidence" value="ECO:0007669"/>
    <property type="project" value="TreeGrafter"/>
</dbReference>
<reference evidence="6 7" key="1">
    <citation type="journal article" date="2013" name="Genome Biol.">
        <title>Genome of Acanthamoeba castellanii highlights extensive lateral gene transfer and early evolution of tyrosine kinase signaling.</title>
        <authorList>
            <person name="Clarke M."/>
            <person name="Lohan A.J."/>
            <person name="Liu B."/>
            <person name="Lagkouvardos I."/>
            <person name="Roy S."/>
            <person name="Zafar N."/>
            <person name="Bertelli C."/>
            <person name="Schilde C."/>
            <person name="Kianianmomeni A."/>
            <person name="Burglin T.R."/>
            <person name="Frech C."/>
            <person name="Turcotte B."/>
            <person name="Kopec K.O."/>
            <person name="Synnott J.M."/>
            <person name="Choo C."/>
            <person name="Paponov I."/>
            <person name="Finkler A."/>
            <person name="Soon Heng Tan C."/>
            <person name="Hutchins A.P."/>
            <person name="Weinmeier T."/>
            <person name="Rattei T."/>
            <person name="Chu J.S."/>
            <person name="Gimenez G."/>
            <person name="Irimia M."/>
            <person name="Rigden D.J."/>
            <person name="Fitzpatrick D.A."/>
            <person name="Lorenzo-Morales J."/>
            <person name="Bateman A."/>
            <person name="Chiu C.H."/>
            <person name="Tang P."/>
            <person name="Hegemann P."/>
            <person name="Fromm H."/>
            <person name="Raoult D."/>
            <person name="Greub G."/>
            <person name="Miranda-Saavedra D."/>
            <person name="Chen N."/>
            <person name="Nash P."/>
            <person name="Ginger M.L."/>
            <person name="Horn M."/>
            <person name="Schaap P."/>
            <person name="Caler L."/>
            <person name="Loftus B."/>
        </authorList>
    </citation>
    <scope>NUCLEOTIDE SEQUENCE [LARGE SCALE GENOMIC DNA]</scope>
    <source>
        <strain evidence="6 7">Neff</strain>
    </source>
</reference>
<dbReference type="GO" id="GO:0071011">
    <property type="term" value="C:precatalytic spliceosome"/>
    <property type="evidence" value="ECO:0007669"/>
    <property type="project" value="TreeGrafter"/>
</dbReference>
<dbReference type="Pfam" id="PF00076">
    <property type="entry name" value="RRM_1"/>
    <property type="match status" value="3"/>
</dbReference>